<dbReference type="InterPro" id="IPR025345">
    <property type="entry name" value="DUF4249"/>
</dbReference>
<gene>
    <name evidence="1" type="ORF">SDC9_69926</name>
</gene>
<organism evidence="1">
    <name type="scientific">bioreactor metagenome</name>
    <dbReference type="NCBI Taxonomy" id="1076179"/>
    <lineage>
        <taxon>unclassified sequences</taxon>
        <taxon>metagenomes</taxon>
        <taxon>ecological metagenomes</taxon>
    </lineage>
</organism>
<accession>A0A644YA51</accession>
<proteinExistence type="predicted"/>
<comment type="caution">
    <text evidence="1">The sequence shown here is derived from an EMBL/GenBank/DDBJ whole genome shotgun (WGS) entry which is preliminary data.</text>
</comment>
<evidence type="ECO:0000313" key="1">
    <source>
        <dbReference type="EMBL" id="MPM23453.1"/>
    </source>
</evidence>
<name>A0A644YA51_9ZZZZ</name>
<reference evidence="1" key="1">
    <citation type="submission" date="2019-08" db="EMBL/GenBank/DDBJ databases">
        <authorList>
            <person name="Kucharzyk K."/>
            <person name="Murdoch R.W."/>
            <person name="Higgins S."/>
            <person name="Loffler F."/>
        </authorList>
    </citation>
    <scope>NUCLEOTIDE SEQUENCE</scope>
</reference>
<dbReference type="EMBL" id="VSSQ01004036">
    <property type="protein sequence ID" value="MPM23453.1"/>
    <property type="molecule type" value="Genomic_DNA"/>
</dbReference>
<dbReference type="Pfam" id="PF14054">
    <property type="entry name" value="DUF4249"/>
    <property type="match status" value="1"/>
</dbReference>
<dbReference type="PROSITE" id="PS51257">
    <property type="entry name" value="PROKAR_LIPOPROTEIN"/>
    <property type="match status" value="1"/>
</dbReference>
<protein>
    <recommendedName>
        <fullName evidence="2">DUF4249 domain-containing protein</fullName>
    </recommendedName>
</protein>
<sequence length="280" mass="31747">MRRVYLILVLLPFLFYSCEEMVTNVDVPQSEPHYVLHAYLSCEDSVVTVTAGKSKPVFGEQTTDTSWVAQAHVYINDFELTRVPNTYYQFSCPVNAFEVVAGETYTVALRIGSETVCSGKCTVPLSMNETLTFDGLDSVQYDEYEGQAYYDYYALFSFVDPAGDENYYRIGAEMSYYDEFSGDTTVIQMYPSSENFLKDILFDGEDYSGRLLINYFESISSLVGLKLILYTTDNNYYYYHRAILSQSGDDPFSEPVTVPSNVDNGLGCVAAYRKFALKVF</sequence>
<evidence type="ECO:0008006" key="2">
    <source>
        <dbReference type="Google" id="ProtNLM"/>
    </source>
</evidence>
<dbReference type="AlphaFoldDB" id="A0A644YA51"/>